<gene>
    <name evidence="5" type="ORF">VB264_24180</name>
</gene>
<evidence type="ECO:0000256" key="4">
    <source>
        <dbReference type="RuleBase" id="RU361279"/>
    </source>
</evidence>
<keyword evidence="6" id="KW-1185">Reference proteome</keyword>
<dbReference type="InterPro" id="IPR002698">
    <property type="entry name" value="FTHF_cligase"/>
</dbReference>
<keyword evidence="3 4" id="KW-0067">ATP-binding</keyword>
<keyword evidence="5" id="KW-0436">Ligase</keyword>
<evidence type="ECO:0000256" key="2">
    <source>
        <dbReference type="ARBA" id="ARBA00022741"/>
    </source>
</evidence>
<organism evidence="5 6">
    <name type="scientific">Arcicella aquatica</name>
    <dbReference type="NCBI Taxonomy" id="217141"/>
    <lineage>
        <taxon>Bacteria</taxon>
        <taxon>Pseudomonadati</taxon>
        <taxon>Bacteroidota</taxon>
        <taxon>Cytophagia</taxon>
        <taxon>Cytophagales</taxon>
        <taxon>Flectobacillaceae</taxon>
        <taxon>Arcicella</taxon>
    </lineage>
</organism>
<comment type="cofactor">
    <cofactor evidence="4">
        <name>Mg(2+)</name>
        <dbReference type="ChEBI" id="CHEBI:18420"/>
    </cofactor>
</comment>
<accession>A0ABU5QUX5</accession>
<protein>
    <recommendedName>
        <fullName evidence="4">5-formyltetrahydrofolate cyclo-ligase</fullName>
        <ecNumber evidence="4">6.3.3.2</ecNumber>
    </recommendedName>
</protein>
<evidence type="ECO:0000313" key="5">
    <source>
        <dbReference type="EMBL" id="MEA5260918.1"/>
    </source>
</evidence>
<dbReference type="Pfam" id="PF01812">
    <property type="entry name" value="5-FTHF_cyc-lig"/>
    <property type="match status" value="1"/>
</dbReference>
<dbReference type="NCBIfam" id="TIGR02727">
    <property type="entry name" value="MTHFS_bact"/>
    <property type="match status" value="1"/>
</dbReference>
<dbReference type="RefSeq" id="WP_323253861.1">
    <property type="nucleotide sequence ID" value="NZ_JAYFUL010000074.1"/>
</dbReference>
<dbReference type="EMBL" id="JAYFUL010000074">
    <property type="protein sequence ID" value="MEA5260918.1"/>
    <property type="molecule type" value="Genomic_DNA"/>
</dbReference>
<keyword evidence="2 4" id="KW-0547">Nucleotide-binding</keyword>
<keyword evidence="4" id="KW-0479">Metal-binding</keyword>
<dbReference type="Proteomes" id="UP001304671">
    <property type="component" value="Unassembled WGS sequence"/>
</dbReference>
<evidence type="ECO:0000256" key="1">
    <source>
        <dbReference type="ARBA" id="ARBA00010638"/>
    </source>
</evidence>
<dbReference type="PANTHER" id="PTHR23407">
    <property type="entry name" value="ATPASE INHIBITOR/5-FORMYLTETRAHYDROFOLATE CYCLO-LIGASE"/>
    <property type="match status" value="1"/>
</dbReference>
<dbReference type="SUPFAM" id="SSF100950">
    <property type="entry name" value="NagB/RpiA/CoA transferase-like"/>
    <property type="match status" value="1"/>
</dbReference>
<comment type="similarity">
    <text evidence="1 4">Belongs to the 5-formyltetrahydrofolate cyclo-ligase family.</text>
</comment>
<dbReference type="PIRSF" id="PIRSF006806">
    <property type="entry name" value="FTHF_cligase"/>
    <property type="match status" value="1"/>
</dbReference>
<dbReference type="InterPro" id="IPR024185">
    <property type="entry name" value="FTHF_cligase-like_sf"/>
</dbReference>
<dbReference type="Gene3D" id="3.40.50.10420">
    <property type="entry name" value="NagB/RpiA/CoA transferase-like"/>
    <property type="match status" value="1"/>
</dbReference>
<sequence>MNKSALRKHYLVRRKALSQESITEKSQAICDLFFQHFNLSTIEYLHIFLPIIRHHEINTFLIIDKIQQEFPLVQLVVPKSIPETNEMEHYLYDKSQLVENKWGIPEPIPTIPILPIDISMVIVPLLIFDKAGNRVGYGKGFYDRFLKQCAPDLITIGLCLEEPIDDIEDVNEFDVKINYCISPNRLYSFG</sequence>
<proteinExistence type="inferred from homology"/>
<comment type="caution">
    <text evidence="5">The sequence shown here is derived from an EMBL/GenBank/DDBJ whole genome shotgun (WGS) entry which is preliminary data.</text>
</comment>
<keyword evidence="4" id="KW-0460">Magnesium</keyword>
<name>A0ABU5QUX5_9BACT</name>
<dbReference type="PANTHER" id="PTHR23407:SF1">
    <property type="entry name" value="5-FORMYLTETRAHYDROFOLATE CYCLO-LIGASE"/>
    <property type="match status" value="1"/>
</dbReference>
<dbReference type="InterPro" id="IPR037171">
    <property type="entry name" value="NagB/RpiA_transferase-like"/>
</dbReference>
<dbReference type="GO" id="GO:0030272">
    <property type="term" value="F:5-formyltetrahydrofolate cyclo-ligase activity"/>
    <property type="evidence" value="ECO:0007669"/>
    <property type="project" value="UniProtKB-EC"/>
</dbReference>
<evidence type="ECO:0000313" key="6">
    <source>
        <dbReference type="Proteomes" id="UP001304671"/>
    </source>
</evidence>
<reference evidence="5 6" key="1">
    <citation type="submission" date="2023-12" db="EMBL/GenBank/DDBJ databases">
        <title>Novel species of the genus Arcicella isolated from rivers.</title>
        <authorList>
            <person name="Lu H."/>
        </authorList>
    </citation>
    <scope>NUCLEOTIDE SEQUENCE [LARGE SCALE GENOMIC DNA]</scope>
    <source>
        <strain evidence="5 6">LMG 21963</strain>
    </source>
</reference>
<comment type="catalytic activity">
    <reaction evidence="4">
        <text>(6S)-5-formyl-5,6,7,8-tetrahydrofolate + ATP = (6R)-5,10-methenyltetrahydrofolate + ADP + phosphate</text>
        <dbReference type="Rhea" id="RHEA:10488"/>
        <dbReference type="ChEBI" id="CHEBI:30616"/>
        <dbReference type="ChEBI" id="CHEBI:43474"/>
        <dbReference type="ChEBI" id="CHEBI:57455"/>
        <dbReference type="ChEBI" id="CHEBI:57457"/>
        <dbReference type="ChEBI" id="CHEBI:456216"/>
        <dbReference type="EC" id="6.3.3.2"/>
    </reaction>
</comment>
<dbReference type="EC" id="6.3.3.2" evidence="4"/>
<evidence type="ECO:0000256" key="3">
    <source>
        <dbReference type="ARBA" id="ARBA00022840"/>
    </source>
</evidence>